<dbReference type="Gene3D" id="3.30.1370.30">
    <property type="match status" value="1"/>
</dbReference>
<dbReference type="PROSITE" id="PS00053">
    <property type="entry name" value="RIBOSOMAL_S8"/>
    <property type="match status" value="1"/>
</dbReference>
<evidence type="ECO:0000256" key="4">
    <source>
        <dbReference type="ARBA" id="ARBA00022980"/>
    </source>
</evidence>
<dbReference type="PANTHER" id="PTHR11758">
    <property type="entry name" value="40S RIBOSOMAL PROTEIN S15A"/>
    <property type="match status" value="1"/>
</dbReference>
<name>A0A381QL82_9ZZZZ</name>
<dbReference type="AlphaFoldDB" id="A0A381QL82"/>
<dbReference type="NCBIfam" id="NF001109">
    <property type="entry name" value="PRK00136.1"/>
    <property type="match status" value="1"/>
</dbReference>
<dbReference type="GO" id="GO:0006412">
    <property type="term" value="P:translation"/>
    <property type="evidence" value="ECO:0007669"/>
    <property type="project" value="InterPro"/>
</dbReference>
<organism evidence="6">
    <name type="scientific">marine metagenome</name>
    <dbReference type="NCBI Taxonomy" id="408172"/>
    <lineage>
        <taxon>unclassified sequences</taxon>
        <taxon>metagenomes</taxon>
        <taxon>ecological metagenomes</taxon>
    </lineage>
</organism>
<dbReference type="InterPro" id="IPR000630">
    <property type="entry name" value="Ribosomal_uS8"/>
</dbReference>
<dbReference type="SUPFAM" id="SSF56047">
    <property type="entry name" value="Ribosomal protein S8"/>
    <property type="match status" value="1"/>
</dbReference>
<evidence type="ECO:0000256" key="2">
    <source>
        <dbReference type="ARBA" id="ARBA00022730"/>
    </source>
</evidence>
<dbReference type="GO" id="GO:0019843">
    <property type="term" value="F:rRNA binding"/>
    <property type="evidence" value="ECO:0007669"/>
    <property type="project" value="UniProtKB-KW"/>
</dbReference>
<comment type="similarity">
    <text evidence="1">Belongs to the universal ribosomal protein uS8 family.</text>
</comment>
<keyword evidence="4" id="KW-0689">Ribosomal protein</keyword>
<dbReference type="Pfam" id="PF00410">
    <property type="entry name" value="Ribosomal_S8"/>
    <property type="match status" value="1"/>
</dbReference>
<evidence type="ECO:0008006" key="7">
    <source>
        <dbReference type="Google" id="ProtNLM"/>
    </source>
</evidence>
<dbReference type="FunFam" id="3.30.1490.10:FF:000001">
    <property type="entry name" value="30S ribosomal protein S8"/>
    <property type="match status" value="1"/>
</dbReference>
<evidence type="ECO:0000256" key="3">
    <source>
        <dbReference type="ARBA" id="ARBA00022884"/>
    </source>
</evidence>
<dbReference type="GO" id="GO:1990904">
    <property type="term" value="C:ribonucleoprotein complex"/>
    <property type="evidence" value="ECO:0007669"/>
    <property type="project" value="UniProtKB-KW"/>
</dbReference>
<proteinExistence type="inferred from homology"/>
<accession>A0A381QL82</accession>
<keyword evidence="3" id="KW-0694">RNA-binding</keyword>
<reference evidence="6" key="1">
    <citation type="submission" date="2018-05" db="EMBL/GenBank/DDBJ databases">
        <authorList>
            <person name="Lanie J.A."/>
            <person name="Ng W.-L."/>
            <person name="Kazmierczak K.M."/>
            <person name="Andrzejewski T.M."/>
            <person name="Davidsen T.M."/>
            <person name="Wayne K.J."/>
            <person name="Tettelin H."/>
            <person name="Glass J.I."/>
            <person name="Rusch D."/>
            <person name="Podicherti R."/>
            <person name="Tsui H.-C.T."/>
            <person name="Winkler M.E."/>
        </authorList>
    </citation>
    <scope>NUCLEOTIDE SEQUENCE</scope>
</reference>
<sequence>MTMTDPVADMLTRIRNANQAMHEGVKMPSSRQKVALADVLKAEGYIRGYEVSDSTTNPGKVLTIEMKYSSERERVISGVQRVSTPGLRVYSASNKIPRVLGGLGVAVISTSRGLMSDREARRRRIGGEVLCYVW</sequence>
<dbReference type="FunFam" id="3.30.1370.30:FF:000002">
    <property type="entry name" value="30S ribosomal protein S8"/>
    <property type="match status" value="1"/>
</dbReference>
<evidence type="ECO:0000313" key="6">
    <source>
        <dbReference type="EMBL" id="SUZ80091.1"/>
    </source>
</evidence>
<evidence type="ECO:0000256" key="5">
    <source>
        <dbReference type="ARBA" id="ARBA00023274"/>
    </source>
</evidence>
<protein>
    <recommendedName>
        <fullName evidence="7">30S ribosomal protein S8</fullName>
    </recommendedName>
</protein>
<gene>
    <name evidence="6" type="ORF">METZ01_LOCUS32945</name>
</gene>
<keyword evidence="5" id="KW-0687">Ribonucleoprotein</keyword>
<dbReference type="InterPro" id="IPR035987">
    <property type="entry name" value="Ribosomal_uS8_sf"/>
</dbReference>
<dbReference type="GO" id="GO:0005737">
    <property type="term" value="C:cytoplasm"/>
    <property type="evidence" value="ECO:0007669"/>
    <property type="project" value="UniProtKB-ARBA"/>
</dbReference>
<dbReference type="GO" id="GO:0005840">
    <property type="term" value="C:ribosome"/>
    <property type="evidence" value="ECO:0007669"/>
    <property type="project" value="UniProtKB-KW"/>
</dbReference>
<dbReference type="GO" id="GO:0003735">
    <property type="term" value="F:structural constituent of ribosome"/>
    <property type="evidence" value="ECO:0007669"/>
    <property type="project" value="InterPro"/>
</dbReference>
<dbReference type="EMBL" id="UINC01001414">
    <property type="protein sequence ID" value="SUZ80091.1"/>
    <property type="molecule type" value="Genomic_DNA"/>
</dbReference>
<dbReference type="InterPro" id="IPR047863">
    <property type="entry name" value="Ribosomal_uS8_CS"/>
</dbReference>
<dbReference type="Gene3D" id="3.30.1490.10">
    <property type="match status" value="1"/>
</dbReference>
<keyword evidence="2" id="KW-0699">rRNA-binding</keyword>
<dbReference type="HAMAP" id="MF_01302_B">
    <property type="entry name" value="Ribosomal_uS8_B"/>
    <property type="match status" value="1"/>
</dbReference>
<evidence type="ECO:0000256" key="1">
    <source>
        <dbReference type="ARBA" id="ARBA00006471"/>
    </source>
</evidence>